<gene>
    <name evidence="6" type="ORF">CLIB1423_07S06392</name>
</gene>
<dbReference type="GO" id="GO:0061024">
    <property type="term" value="P:membrane organization"/>
    <property type="evidence" value="ECO:0007669"/>
    <property type="project" value="TreeGrafter"/>
</dbReference>
<evidence type="ECO:0000256" key="1">
    <source>
        <dbReference type="ARBA" id="ARBA00004141"/>
    </source>
</evidence>
<dbReference type="GO" id="GO:0071786">
    <property type="term" value="P:endoplasmic reticulum tubular network organization"/>
    <property type="evidence" value="ECO:0007669"/>
    <property type="project" value="TreeGrafter"/>
</dbReference>
<dbReference type="AlphaFoldDB" id="A0A9P0VXP3"/>
<dbReference type="EMBL" id="CAKXYY010000007">
    <property type="protein sequence ID" value="CAH2352734.1"/>
    <property type="molecule type" value="Genomic_DNA"/>
</dbReference>
<dbReference type="GO" id="GO:0005783">
    <property type="term" value="C:endoplasmic reticulum"/>
    <property type="evidence" value="ECO:0007669"/>
    <property type="project" value="TreeGrafter"/>
</dbReference>
<feature type="transmembrane region" description="Helical" evidence="5">
    <location>
        <begin position="60"/>
        <end position="81"/>
    </location>
</feature>
<proteinExistence type="predicted"/>
<keyword evidence="3 5" id="KW-1133">Transmembrane helix</keyword>
<keyword evidence="2 5" id="KW-0812">Transmembrane</keyword>
<dbReference type="GO" id="GO:0016020">
    <property type="term" value="C:membrane"/>
    <property type="evidence" value="ECO:0007669"/>
    <property type="project" value="UniProtKB-SubCell"/>
</dbReference>
<evidence type="ECO:0000313" key="7">
    <source>
        <dbReference type="Proteomes" id="UP000837801"/>
    </source>
</evidence>
<evidence type="ECO:0000256" key="2">
    <source>
        <dbReference type="ARBA" id="ARBA00022692"/>
    </source>
</evidence>
<feature type="transmembrane region" description="Helical" evidence="5">
    <location>
        <begin position="33"/>
        <end position="54"/>
    </location>
</feature>
<name>A0A9P0VXP3_9ASCO</name>
<comment type="caution">
    <text evidence="6">The sequence shown here is derived from an EMBL/GenBank/DDBJ whole genome shotgun (WGS) entry which is preliminary data.</text>
</comment>
<evidence type="ECO:0000256" key="5">
    <source>
        <dbReference type="SAM" id="Phobius"/>
    </source>
</evidence>
<protein>
    <submittedName>
        <fullName evidence="6">Pore membrane protein of 33 kDa</fullName>
    </submittedName>
</protein>
<keyword evidence="7" id="KW-1185">Reference proteome</keyword>
<evidence type="ECO:0000256" key="4">
    <source>
        <dbReference type="ARBA" id="ARBA00023136"/>
    </source>
</evidence>
<dbReference type="InterPro" id="IPR051645">
    <property type="entry name" value="PER33/POM33_regulator"/>
</dbReference>
<dbReference type="OrthoDB" id="5581259at2759"/>
<feature type="transmembrane region" description="Helical" evidence="5">
    <location>
        <begin position="102"/>
        <end position="120"/>
    </location>
</feature>
<dbReference type="Proteomes" id="UP000837801">
    <property type="component" value="Unassembled WGS sequence"/>
</dbReference>
<dbReference type="PANTHER" id="PTHR12703:SF4">
    <property type="entry name" value="TRANSMEMBRANE PROTEIN 33"/>
    <property type="match status" value="1"/>
</dbReference>
<feature type="transmembrane region" description="Helical" evidence="5">
    <location>
        <begin position="205"/>
        <end position="223"/>
    </location>
</feature>
<keyword evidence="4 5" id="KW-0472">Membrane</keyword>
<accession>A0A9P0VXP3</accession>
<evidence type="ECO:0000256" key="3">
    <source>
        <dbReference type="ARBA" id="ARBA00022989"/>
    </source>
</evidence>
<comment type="subcellular location">
    <subcellularLocation>
        <location evidence="1">Membrane</location>
        <topology evidence="1">Multi-pass membrane protein</topology>
    </subcellularLocation>
</comment>
<dbReference type="PANTHER" id="PTHR12703">
    <property type="entry name" value="TRANSMEMBRANE PROTEIN 33"/>
    <property type="match status" value="1"/>
</dbReference>
<organism evidence="6 7">
    <name type="scientific">[Candida] railenensis</name>
    <dbReference type="NCBI Taxonomy" id="45579"/>
    <lineage>
        <taxon>Eukaryota</taxon>
        <taxon>Fungi</taxon>
        <taxon>Dikarya</taxon>
        <taxon>Ascomycota</taxon>
        <taxon>Saccharomycotina</taxon>
        <taxon>Pichiomycetes</taxon>
        <taxon>Debaryomycetaceae</taxon>
        <taxon>Kurtzmaniella</taxon>
    </lineage>
</organism>
<sequence length="297" mass="33571">MPPKAATTTKAEGKFKPDTFGSTMVALVKTQQFYWFLGHVFVLVAFFLHNITSFFSKTLFYYKITLLSVLFTYTIVLRQVHFKTFASLKAPNLRANLIKDENFHYFVLALVFFLTSSRLGALSGSIYSFTIFSLFHSLTYFQNNILSSLPISLSSQQALNSKINNFTSSYNETALMIASQSELLLLTSFVFTIPMTPINLLRSPINAILNVIVFGVVVTFIKLRYDQNKYTQHVVSSWDLKISQLLHSPQASMIPQSIKDAYQIQFKGLLSQYLGPISSTNIIRAIGAKDTSSRKQK</sequence>
<reference evidence="6" key="1">
    <citation type="submission" date="2022-03" db="EMBL/GenBank/DDBJ databases">
        <authorList>
            <person name="Legras J.-L."/>
            <person name="Devillers H."/>
            <person name="Grondin C."/>
        </authorList>
    </citation>
    <scope>NUCLEOTIDE SEQUENCE</scope>
    <source>
        <strain evidence="6">CLIB 1423</strain>
    </source>
</reference>
<evidence type="ECO:0000313" key="6">
    <source>
        <dbReference type="EMBL" id="CAH2352734.1"/>
    </source>
</evidence>